<dbReference type="RefSeq" id="WP_346248195.1">
    <property type="nucleotide sequence ID" value="NZ_JBDIZK010000012.1"/>
</dbReference>
<dbReference type="SUPFAM" id="SSF46785">
    <property type="entry name" value="Winged helix' DNA-binding domain"/>
    <property type="match status" value="1"/>
</dbReference>
<dbReference type="Pfam" id="PF13280">
    <property type="entry name" value="WYL"/>
    <property type="match status" value="1"/>
</dbReference>
<evidence type="ECO:0000259" key="1">
    <source>
        <dbReference type="Pfam" id="PF08279"/>
    </source>
</evidence>
<dbReference type="InterPro" id="IPR036390">
    <property type="entry name" value="WH_DNA-bd_sf"/>
</dbReference>
<evidence type="ECO:0000313" key="4">
    <source>
        <dbReference type="Proteomes" id="UP001427805"/>
    </source>
</evidence>
<dbReference type="InterPro" id="IPR013196">
    <property type="entry name" value="HTH_11"/>
</dbReference>
<organism evidence="3 4">
    <name type="scientific">Sphingomonas rustica</name>
    <dbReference type="NCBI Taxonomy" id="3103142"/>
    <lineage>
        <taxon>Bacteria</taxon>
        <taxon>Pseudomonadati</taxon>
        <taxon>Pseudomonadota</taxon>
        <taxon>Alphaproteobacteria</taxon>
        <taxon>Sphingomonadales</taxon>
        <taxon>Sphingomonadaceae</taxon>
        <taxon>Sphingomonas</taxon>
    </lineage>
</organism>
<protein>
    <submittedName>
        <fullName evidence="3">YafY family protein</fullName>
    </submittedName>
</protein>
<dbReference type="InterPro" id="IPR026881">
    <property type="entry name" value="WYL_dom"/>
</dbReference>
<sequence>MRKADRLFQIVQILRRSSRPVTADAIAEELETSRRSVYRDIAALVGQRVPIRGEAGIGYVLEQGFDLPPLMLTADEVDAVALGAQWVAGNADPTLARAARDVLAKILTVLPDELQPFLLDPAARAVPSWDRPRDGIDAGQLRAWIRAARTIEIDYADEAGRVSHRTVWPLLIGYRDASRVLIGWCELRGDFRTFRLDRIASARFLDTPIPGQPSRLRARWLRQIQASAERWRNDADGPG</sequence>
<name>A0ABV0BGE1_9SPHN</name>
<dbReference type="Proteomes" id="UP001427805">
    <property type="component" value="Unassembled WGS sequence"/>
</dbReference>
<dbReference type="PANTHER" id="PTHR34580:SF3">
    <property type="entry name" value="PROTEIN PAFB"/>
    <property type="match status" value="1"/>
</dbReference>
<dbReference type="PANTHER" id="PTHR34580">
    <property type="match status" value="1"/>
</dbReference>
<reference evidence="3 4" key="1">
    <citation type="submission" date="2024-05" db="EMBL/GenBank/DDBJ databases">
        <title>Sphingomonas sp. HF-S3 16S ribosomal RNA gene Genome sequencing and assembly.</title>
        <authorList>
            <person name="Lee H."/>
        </authorList>
    </citation>
    <scope>NUCLEOTIDE SEQUENCE [LARGE SCALE GENOMIC DNA]</scope>
    <source>
        <strain evidence="3 4">HF-S3</strain>
    </source>
</reference>
<feature type="domain" description="Helix-turn-helix type 11" evidence="1">
    <location>
        <begin position="6"/>
        <end position="59"/>
    </location>
</feature>
<dbReference type="Gene3D" id="1.10.10.10">
    <property type="entry name" value="Winged helix-like DNA-binding domain superfamily/Winged helix DNA-binding domain"/>
    <property type="match status" value="1"/>
</dbReference>
<gene>
    <name evidence="3" type="ORF">TPR58_18420</name>
</gene>
<dbReference type="PROSITE" id="PS52050">
    <property type="entry name" value="WYL"/>
    <property type="match status" value="1"/>
</dbReference>
<evidence type="ECO:0000313" key="3">
    <source>
        <dbReference type="EMBL" id="MEN3749155.1"/>
    </source>
</evidence>
<dbReference type="EMBL" id="JBDIZK010000012">
    <property type="protein sequence ID" value="MEN3749155.1"/>
    <property type="molecule type" value="Genomic_DNA"/>
</dbReference>
<proteinExistence type="predicted"/>
<evidence type="ECO:0000259" key="2">
    <source>
        <dbReference type="Pfam" id="PF13280"/>
    </source>
</evidence>
<dbReference type="InterPro" id="IPR036388">
    <property type="entry name" value="WH-like_DNA-bd_sf"/>
</dbReference>
<dbReference type="Pfam" id="PF08279">
    <property type="entry name" value="HTH_11"/>
    <property type="match status" value="1"/>
</dbReference>
<keyword evidence="4" id="KW-1185">Reference proteome</keyword>
<feature type="domain" description="WYL" evidence="2">
    <location>
        <begin position="140"/>
        <end position="203"/>
    </location>
</feature>
<dbReference type="InterPro" id="IPR051534">
    <property type="entry name" value="CBASS_pafABC_assoc_protein"/>
</dbReference>
<comment type="caution">
    <text evidence="3">The sequence shown here is derived from an EMBL/GenBank/DDBJ whole genome shotgun (WGS) entry which is preliminary data.</text>
</comment>
<accession>A0ABV0BGE1</accession>